<keyword evidence="1" id="KW-1133">Transmembrane helix</keyword>
<evidence type="ECO:0000259" key="2">
    <source>
        <dbReference type="Pfam" id="PF07786"/>
    </source>
</evidence>
<reference evidence="3 4" key="1">
    <citation type="journal article" date="2011" name="Genome Res.">
        <title>Phylogeny-wide analysis of social amoeba genomes highlights ancient origins for complex intercellular communication.</title>
        <authorList>
            <person name="Heidel A.J."/>
            <person name="Lawal H.M."/>
            <person name="Felder M."/>
            <person name="Schilde C."/>
            <person name="Helps N.R."/>
            <person name="Tunggal B."/>
            <person name="Rivero F."/>
            <person name="John U."/>
            <person name="Schleicher M."/>
            <person name="Eichinger L."/>
            <person name="Platzer M."/>
            <person name="Noegel A.A."/>
            <person name="Schaap P."/>
            <person name="Gloeckner G."/>
        </authorList>
    </citation>
    <scope>NUCLEOTIDE SEQUENCE [LARGE SCALE GENOMIC DNA]</scope>
    <source>
        <strain evidence="4">ATCC 26659 / Pp 5 / PN500</strain>
    </source>
</reference>
<gene>
    <name evidence="3" type="ORF">PPL_02898</name>
</gene>
<organism evidence="3 4">
    <name type="scientific">Heterostelium pallidum (strain ATCC 26659 / Pp 5 / PN500)</name>
    <name type="common">Cellular slime mold</name>
    <name type="synonym">Polysphondylium pallidum</name>
    <dbReference type="NCBI Taxonomy" id="670386"/>
    <lineage>
        <taxon>Eukaryota</taxon>
        <taxon>Amoebozoa</taxon>
        <taxon>Evosea</taxon>
        <taxon>Eumycetozoa</taxon>
        <taxon>Dictyostelia</taxon>
        <taxon>Acytosteliales</taxon>
        <taxon>Acytosteliaceae</taxon>
        <taxon>Heterostelium</taxon>
    </lineage>
</organism>
<feature type="transmembrane region" description="Helical" evidence="1">
    <location>
        <begin position="328"/>
        <end position="353"/>
    </location>
</feature>
<evidence type="ECO:0000313" key="4">
    <source>
        <dbReference type="Proteomes" id="UP000001396"/>
    </source>
</evidence>
<sequence length="409" mass="46486">MKVDEETPLVKGSTITSDTSINVDVDKDTTSKPPPKKRMLSLDTARGLTIFGMILVDNQGGPEVIWPLKETDWNGISTADLIFPSFLFICGFSISLALKNAKNDRPTWINIIRRTILLFGIQLFLNLMAHKFVFSTFRVMGVLQRISLCYCFSCCSFMLLPKWAQRVALVISATIYLCLMYAYPVPGCGRGNITRSCNAAGYIDNLILRKNMIHPTDPEGFISTFSAFITTWMGVELGRILTTHARSADGWKDILIRWLSIGMVCAMIGLFLDATNVIQFNKIIWSFSFAMLTVACGALFLSALYYSMDVAKWPETVRHYIEIAAQPFIWIGTNPITIYTLMIFIEIILMFYITVDHGSTTLWTACYEKMYLTWLRNGYLASTVFSIMWFVFFDAIAYLMYRNNIIIKL</sequence>
<dbReference type="STRING" id="670386.D3B3D2"/>
<comment type="caution">
    <text evidence="3">The sequence shown here is derived from an EMBL/GenBank/DDBJ whole genome shotgun (WGS) entry which is preliminary data.</text>
</comment>
<dbReference type="EMBL" id="ADBJ01000010">
    <property type="protein sequence ID" value="EFA83830.1"/>
    <property type="molecule type" value="Genomic_DNA"/>
</dbReference>
<feature type="transmembrane region" description="Helical" evidence="1">
    <location>
        <begin position="142"/>
        <end position="160"/>
    </location>
</feature>
<dbReference type="Proteomes" id="UP000001396">
    <property type="component" value="Unassembled WGS sequence"/>
</dbReference>
<feature type="domain" description="Heparan-alpha-glucosaminide N-acetyltransferase catalytic" evidence="2">
    <location>
        <begin position="38"/>
        <end position="181"/>
    </location>
</feature>
<feature type="transmembrane region" description="Helical" evidence="1">
    <location>
        <begin position="111"/>
        <end position="130"/>
    </location>
</feature>
<dbReference type="Pfam" id="PF07786">
    <property type="entry name" value="HGSNAT_cat"/>
    <property type="match status" value="1"/>
</dbReference>
<feature type="transmembrane region" description="Helical" evidence="1">
    <location>
        <begin position="81"/>
        <end position="99"/>
    </location>
</feature>
<dbReference type="GeneID" id="31358421"/>
<feature type="transmembrane region" description="Helical" evidence="1">
    <location>
        <begin position="379"/>
        <end position="401"/>
    </location>
</feature>
<dbReference type="InParanoid" id="D3B3D2"/>
<dbReference type="InterPro" id="IPR012429">
    <property type="entry name" value="HGSNAT_cat"/>
</dbReference>
<feature type="transmembrane region" description="Helical" evidence="1">
    <location>
        <begin position="284"/>
        <end position="307"/>
    </location>
</feature>
<accession>D3B3D2</accession>
<keyword evidence="1" id="KW-0812">Transmembrane</keyword>
<dbReference type="PANTHER" id="PTHR31061:SF36">
    <property type="entry name" value="HEPARAN-ALPHA-GLUCOSAMINIDE N-ACETYLTRANSFERASE CATALYTIC DOMAIN-CONTAINING PROTEIN"/>
    <property type="match status" value="1"/>
</dbReference>
<name>D3B3D2_HETP5</name>
<dbReference type="OMA" id="SKQCSIN"/>
<evidence type="ECO:0000313" key="3">
    <source>
        <dbReference type="EMBL" id="EFA83830.1"/>
    </source>
</evidence>
<keyword evidence="1" id="KW-0472">Membrane</keyword>
<dbReference type="RefSeq" id="XP_020435947.1">
    <property type="nucleotide sequence ID" value="XM_020573875.1"/>
</dbReference>
<feature type="transmembrane region" description="Helical" evidence="1">
    <location>
        <begin position="254"/>
        <end position="272"/>
    </location>
</feature>
<feature type="transmembrane region" description="Helical" evidence="1">
    <location>
        <begin position="221"/>
        <end position="242"/>
    </location>
</feature>
<evidence type="ECO:0000256" key="1">
    <source>
        <dbReference type="SAM" id="Phobius"/>
    </source>
</evidence>
<protein>
    <recommendedName>
        <fullName evidence="2">Heparan-alpha-glucosaminide N-acetyltransferase catalytic domain-containing protein</fullName>
    </recommendedName>
</protein>
<keyword evidence="4" id="KW-1185">Reference proteome</keyword>
<proteinExistence type="predicted"/>
<dbReference type="AlphaFoldDB" id="D3B3D2"/>
<dbReference type="PANTHER" id="PTHR31061">
    <property type="entry name" value="LD22376P"/>
    <property type="match status" value="1"/>
</dbReference>
<feature type="transmembrane region" description="Helical" evidence="1">
    <location>
        <begin position="167"/>
        <end position="184"/>
    </location>
</feature>